<dbReference type="EMBL" id="CP058554">
    <property type="protein sequence ID" value="QMV73917.1"/>
    <property type="molecule type" value="Genomic_DNA"/>
</dbReference>
<dbReference type="Proteomes" id="UP000515240">
    <property type="component" value="Chromosome"/>
</dbReference>
<dbReference type="Pfam" id="PF00085">
    <property type="entry name" value="Thioredoxin"/>
    <property type="match status" value="1"/>
</dbReference>
<name>A0A7G5EIU2_9BURK</name>
<feature type="domain" description="Thioredoxin" evidence="1">
    <location>
        <begin position="10"/>
        <end position="103"/>
    </location>
</feature>
<reference evidence="2 3" key="1">
    <citation type="journal article" date="2020" name="G3 (Bethesda)">
        <title>CeMbio - The Caenorhabditis elegans Microbiome Resource.</title>
        <authorList>
            <person name="Dirksen P."/>
            <person name="Assie A."/>
            <person name="Zimmermann J."/>
            <person name="Zhang F."/>
            <person name="Tietje A.M."/>
            <person name="Marsh S.A."/>
            <person name="Felix M.A."/>
            <person name="Shapira M."/>
            <person name="Kaleta C."/>
            <person name="Schulenburg H."/>
            <person name="Samuel B."/>
        </authorList>
    </citation>
    <scope>NUCLEOTIDE SEQUENCE [LARGE SCALE GENOMIC DNA]</scope>
    <source>
        <strain evidence="2 3">BIGb0172</strain>
    </source>
</reference>
<proteinExistence type="predicted"/>
<dbReference type="InterPro" id="IPR013766">
    <property type="entry name" value="Thioredoxin_domain"/>
</dbReference>
<dbReference type="RefSeq" id="WP_182323063.1">
    <property type="nucleotide sequence ID" value="NZ_CP058554.1"/>
</dbReference>
<dbReference type="CDD" id="cd02947">
    <property type="entry name" value="TRX_family"/>
    <property type="match status" value="1"/>
</dbReference>
<protein>
    <submittedName>
        <fullName evidence="2">Thioredoxin family protein</fullName>
    </submittedName>
</protein>
<sequence length="109" mass="11951">MTYSAQHLSQEPQRSDIDTQPGLTVLEFGTPWCPHCLGAQGLIEHALGPRADIRHLKVEDGPGKPLGRSYRIKLWPTLVVLRDGQEVARVVRPTDAASIYTALAALKTP</sequence>
<dbReference type="SUPFAM" id="SSF52833">
    <property type="entry name" value="Thioredoxin-like"/>
    <property type="match status" value="1"/>
</dbReference>
<organism evidence="2 3">
    <name type="scientific">Comamonas piscis</name>
    <dbReference type="NCBI Taxonomy" id="1562974"/>
    <lineage>
        <taxon>Bacteria</taxon>
        <taxon>Pseudomonadati</taxon>
        <taxon>Pseudomonadota</taxon>
        <taxon>Betaproteobacteria</taxon>
        <taxon>Burkholderiales</taxon>
        <taxon>Comamonadaceae</taxon>
        <taxon>Comamonas</taxon>
    </lineage>
</organism>
<evidence type="ECO:0000313" key="3">
    <source>
        <dbReference type="Proteomes" id="UP000515240"/>
    </source>
</evidence>
<dbReference type="AlphaFoldDB" id="A0A7G5EIU2"/>
<dbReference type="KEGG" id="cpis:HS961_14330"/>
<accession>A0A7G5EIU2</accession>
<dbReference type="Gene3D" id="3.40.30.10">
    <property type="entry name" value="Glutaredoxin"/>
    <property type="match status" value="1"/>
</dbReference>
<gene>
    <name evidence="2" type="ORF">HS961_14330</name>
</gene>
<evidence type="ECO:0000259" key="1">
    <source>
        <dbReference type="Pfam" id="PF00085"/>
    </source>
</evidence>
<evidence type="ECO:0000313" key="2">
    <source>
        <dbReference type="EMBL" id="QMV73917.1"/>
    </source>
</evidence>
<dbReference type="InterPro" id="IPR036249">
    <property type="entry name" value="Thioredoxin-like_sf"/>
</dbReference>
<keyword evidence="3" id="KW-1185">Reference proteome</keyword>